<dbReference type="Pfam" id="PF02681">
    <property type="entry name" value="DUF212"/>
    <property type="match status" value="1"/>
</dbReference>
<protein>
    <recommendedName>
        <fullName evidence="4">Divergent PAP2 family protein</fullName>
    </recommendedName>
</protein>
<dbReference type="RefSeq" id="WP_092332817.1">
    <property type="nucleotide sequence ID" value="NZ_FNCP01000009.1"/>
</dbReference>
<dbReference type="OrthoDB" id="9792681at2"/>
<dbReference type="AlphaFoldDB" id="A0A1G7ZJX6"/>
<dbReference type="InterPro" id="IPR003832">
    <property type="entry name" value="DUF212"/>
</dbReference>
<feature type="transmembrane region" description="Helical" evidence="1">
    <location>
        <begin position="42"/>
        <end position="64"/>
    </location>
</feature>
<dbReference type="Proteomes" id="UP000198656">
    <property type="component" value="Unassembled WGS sequence"/>
</dbReference>
<reference evidence="3" key="1">
    <citation type="submission" date="2016-10" db="EMBL/GenBank/DDBJ databases">
        <authorList>
            <person name="Varghese N."/>
            <person name="Submissions S."/>
        </authorList>
    </citation>
    <scope>NUCLEOTIDE SEQUENCE [LARGE SCALE GENOMIC DNA]</scope>
    <source>
        <strain evidence="3">DSM 8344</strain>
    </source>
</reference>
<name>A0A1G7ZJX6_9FIRM</name>
<feature type="transmembrane region" description="Helical" evidence="1">
    <location>
        <begin position="70"/>
        <end position="89"/>
    </location>
</feature>
<gene>
    <name evidence="2" type="ORF">SAMN05443529_109121</name>
</gene>
<feature type="transmembrane region" description="Helical" evidence="1">
    <location>
        <begin position="12"/>
        <end position="35"/>
    </location>
</feature>
<keyword evidence="3" id="KW-1185">Reference proteome</keyword>
<dbReference type="EMBL" id="FNCP01000009">
    <property type="protein sequence ID" value="SDH08400.1"/>
    <property type="molecule type" value="Genomic_DNA"/>
</dbReference>
<sequence length="146" mass="15873">MPFFPGIFHNAILISAITAWFSAQFLKVIVNLIVIRKLNFSLFFSSGGFPSSHSAMVSALALGVGKYHGWDSPIFAVAAVFLIVVLYDATGVRRAAGKQAEVLNKLIEFLYHGPDLAQKRLKELIGHTPFEVFGGVIVGIIVSLLI</sequence>
<dbReference type="PANTHER" id="PTHR31446:SF29">
    <property type="entry name" value="ACID PHOSPHATASE_VANADIUM-DEPENDENT HALOPEROXIDASE-RELATED PROTEIN"/>
    <property type="match status" value="1"/>
</dbReference>
<evidence type="ECO:0008006" key="4">
    <source>
        <dbReference type="Google" id="ProtNLM"/>
    </source>
</evidence>
<dbReference type="STRING" id="1121419.SAMN05443529_109121"/>
<evidence type="ECO:0000256" key="1">
    <source>
        <dbReference type="SAM" id="Phobius"/>
    </source>
</evidence>
<dbReference type="PANTHER" id="PTHR31446">
    <property type="entry name" value="ACID PHOSPHATASE/VANADIUM-DEPENDENT HALOPEROXIDASE-RELATED PROTEIN"/>
    <property type="match status" value="1"/>
</dbReference>
<accession>A0A1G7ZJX6</accession>
<keyword evidence="1" id="KW-0812">Transmembrane</keyword>
<keyword evidence="1" id="KW-1133">Transmembrane helix</keyword>
<keyword evidence="1" id="KW-0472">Membrane</keyword>
<evidence type="ECO:0000313" key="2">
    <source>
        <dbReference type="EMBL" id="SDH08400.1"/>
    </source>
</evidence>
<proteinExistence type="predicted"/>
<organism evidence="2 3">
    <name type="scientific">Desulfosporosinus hippei DSM 8344</name>
    <dbReference type="NCBI Taxonomy" id="1121419"/>
    <lineage>
        <taxon>Bacteria</taxon>
        <taxon>Bacillati</taxon>
        <taxon>Bacillota</taxon>
        <taxon>Clostridia</taxon>
        <taxon>Eubacteriales</taxon>
        <taxon>Desulfitobacteriaceae</taxon>
        <taxon>Desulfosporosinus</taxon>
    </lineage>
</organism>
<evidence type="ECO:0000313" key="3">
    <source>
        <dbReference type="Proteomes" id="UP000198656"/>
    </source>
</evidence>